<dbReference type="EMBL" id="CACRZD030000004">
    <property type="protein sequence ID" value="CAA6658079.1"/>
    <property type="molecule type" value="Genomic_DNA"/>
</dbReference>
<organism evidence="1">
    <name type="scientific">Spirodela intermedia</name>
    <name type="common">Intermediate duckweed</name>
    <dbReference type="NCBI Taxonomy" id="51605"/>
    <lineage>
        <taxon>Eukaryota</taxon>
        <taxon>Viridiplantae</taxon>
        <taxon>Streptophyta</taxon>
        <taxon>Embryophyta</taxon>
        <taxon>Tracheophyta</taxon>
        <taxon>Spermatophyta</taxon>
        <taxon>Magnoliopsida</taxon>
        <taxon>Liliopsida</taxon>
        <taxon>Araceae</taxon>
        <taxon>Lemnoideae</taxon>
        <taxon>Spirodela</taxon>
    </lineage>
</organism>
<name>A0A7I8IJL6_SPIIN</name>
<reference evidence="1 2" key="1">
    <citation type="submission" date="2019-12" db="EMBL/GenBank/DDBJ databases">
        <authorList>
            <person name="Scholz U."/>
            <person name="Mascher M."/>
            <person name="Fiebig A."/>
        </authorList>
    </citation>
    <scope>NUCLEOTIDE SEQUENCE</scope>
</reference>
<keyword evidence="2" id="KW-1185">Reference proteome</keyword>
<accession>A0A7I8IJL6</accession>
<sequence>MLLLFPLHPGPLNIVRVLANAGLMDVTSMKTKRRATPKVSCKQVGSIVREEPRVEARVGKTDGDMCVPLPFHVTSGQLAIGQGVVLHGIKVLISISLIQADNWQGFESSESQIFYFI</sequence>
<dbReference type="Proteomes" id="UP001189122">
    <property type="component" value="Unassembled WGS sequence"/>
</dbReference>
<evidence type="ECO:0000313" key="2">
    <source>
        <dbReference type="Proteomes" id="UP001189122"/>
    </source>
</evidence>
<protein>
    <submittedName>
        <fullName evidence="1">Uncharacterized protein</fullName>
    </submittedName>
</protein>
<dbReference type="EMBL" id="LR743591">
    <property type="protein sequence ID" value="CAA2618362.1"/>
    <property type="molecule type" value="Genomic_DNA"/>
</dbReference>
<gene>
    <name evidence="1" type="ORF">SI7747_04004529</name>
</gene>
<evidence type="ECO:0000313" key="1">
    <source>
        <dbReference type="EMBL" id="CAA2618362.1"/>
    </source>
</evidence>
<proteinExistence type="predicted"/>
<dbReference type="AlphaFoldDB" id="A0A7I8IJL6"/>